<comment type="similarity">
    <text evidence="7">Belongs to the patatin family.</text>
</comment>
<evidence type="ECO:0000313" key="10">
    <source>
        <dbReference type="EMBL" id="CAK9255457.1"/>
    </source>
</evidence>
<feature type="active site" description="Proton acceptor" evidence="6">
    <location>
        <position position="801"/>
    </location>
</feature>
<feature type="short sequence motif" description="GXGXXG" evidence="6">
    <location>
        <begin position="572"/>
        <end position="577"/>
    </location>
</feature>
<evidence type="ECO:0000259" key="9">
    <source>
        <dbReference type="PROSITE" id="PS51635"/>
    </source>
</evidence>
<reference evidence="10 11" key="1">
    <citation type="submission" date="2024-02" db="EMBL/GenBank/DDBJ databases">
        <authorList>
            <consortium name="ELIXIR-Norway"/>
            <consortium name="Elixir Norway"/>
        </authorList>
    </citation>
    <scope>NUCLEOTIDE SEQUENCE [LARGE SCALE GENOMIC DNA]</scope>
</reference>
<evidence type="ECO:0000256" key="8">
    <source>
        <dbReference type="SAM" id="MobiDB-lite"/>
    </source>
</evidence>
<feature type="region of interest" description="Disordered" evidence="8">
    <location>
        <begin position="31"/>
        <end position="62"/>
    </location>
</feature>
<feature type="short sequence motif" description="DGA/G" evidence="6">
    <location>
        <begin position="801"/>
        <end position="803"/>
    </location>
</feature>
<keyword evidence="2" id="KW-0677">Repeat</keyword>
<protein>
    <recommendedName>
        <fullName evidence="7">Patatin</fullName>
        <ecNumber evidence="7">3.1.1.-</ecNumber>
    </recommendedName>
</protein>
<evidence type="ECO:0000256" key="7">
    <source>
        <dbReference type="RuleBase" id="RU361262"/>
    </source>
</evidence>
<feature type="short sequence motif" description="GXSXG" evidence="6">
    <location>
        <begin position="604"/>
        <end position="608"/>
    </location>
</feature>
<dbReference type="InterPro" id="IPR045217">
    <property type="entry name" value="PNPLA8-like"/>
</dbReference>
<dbReference type="PANTHER" id="PTHR24185:SF1">
    <property type="entry name" value="CALCIUM-INDEPENDENT PHOSPHOLIPASE A2-GAMMA"/>
    <property type="match status" value="1"/>
</dbReference>
<dbReference type="InterPro" id="IPR003591">
    <property type="entry name" value="Leu-rich_rpt_typical-subtyp"/>
</dbReference>
<evidence type="ECO:0000256" key="2">
    <source>
        <dbReference type="ARBA" id="ARBA00022737"/>
    </source>
</evidence>
<evidence type="ECO:0000256" key="6">
    <source>
        <dbReference type="PROSITE-ProRule" id="PRU01161"/>
    </source>
</evidence>
<feature type="compositionally biased region" description="Acidic residues" evidence="8">
    <location>
        <begin position="1284"/>
        <end position="1295"/>
    </location>
</feature>
<keyword evidence="1" id="KW-0433">Leucine-rich repeat</keyword>
<dbReference type="InterPro" id="IPR032675">
    <property type="entry name" value="LRR_dom_sf"/>
</dbReference>
<gene>
    <name evidence="10" type="ORF">CSSPJE1EN1_LOCUS935</name>
</gene>
<dbReference type="EC" id="3.1.1.-" evidence="7"/>
<sequence length="1365" mass="149733">MSWALGSWKRQVDTFHLTLGYGEDDQEEYDGVVGGGGGGGNGGGGGGLGILKKSGGSPRKQQDVVGAELTAGCKFRIELDWAAGDDEEQVALKLQSQLMVNLPSPHDEVQVSLRVEEEANAVSDDHDHDGVVKVEVGLEVHKRMELLKVVSLSRTVGSGPPGEGLGLLSRVLDPSPTDRTGKITASGELLARMQHHRSLTVLNLSNCFLTSLPVEILKLQMLERLYLDNNKIAILPVELGQLMHLHVLHCDHNSLVSIPGELRECIELEELSLEHNKLVRPLLDFRAMAKLRVLRLFGNPLEFLPEITPCTNLRHLSLANVRIEGDQALSTINVDIETETASYFVASKHKLSVFFALIFRFSSCQHPLLASALAKMSQDVSNRAVIGKDESALRQLLSMMLSDNHHVVEQACVALASLAVDGAVGVRLMRADLVQAIEMVLRNTASVEELLISVLQILMNLAFTSDALAVRVLTKEILKRLKLLCAHRSSEVQRHALLTVGNLAFCWENRRSLLASESLRDLLLRLSAGSDAGVCKAAIRALAILGENEYLRRAVKGRPVAKQGLRILSMDGGGMRGLATVQMLRRIEQGTGRRIHEMFDLVCGTSTGGMLACALGIKQMNLDECEEIYKSLGKLVFAEPIPKDNEAATWREKIDQVYKSSSQNFRVVVHGSKHNAEQFERLLKEMSTDEGNLLIETAVKGIPKVFVVSALVSVTPAQPFVFRNYQYPPGTPETAPWTNDGPAASISGTPATATPLTTQVGPRRSAFIGSCKYQIWEAIRASSAAPYYLDDFSSDSNRWQDGAVLANNPTIIAIREAQLLWPDVQIGCLISIGCGNLPTKVRGKGGWRYLDTGQVLIESACSVERTEEALDTLLPMLPGLQYFRFNPIDDRCGMELDETDPGVWNKLEAATQEYVDANTLTFQAACDCLAPPQQEEDPWLDTNRNLRNAASKGKLAEEMVAGLGWRRKVLLVEACRSPDLPKPWRHTRFLEAFCRRHGLKLELYSCGIGPQQPIATPTNTTPFASPLLSSSIPASPLPYSPEPGLLQQSKIDGVPPLSLDGGSNPSWSPPLGPRQLAPPVQVLLEKLQGSSQVGLVHLSLHTDLTGFVLSWRSDIMAVAEPGEIAGEFLQSVISSMRQGMLAKKPSQLPRLTNLASLVAHYPRFILGGTLYRFMGRHTQMLADGQEVGAYMFRRTLAACHLTPDDIRWMVGAWRDRLIICTGRQGPPAAAVKAFLDAGAKAVIVSSIEPAETLQQRTSGASDSLPMEKERDAATLSDAGRFVIADEEEDEEEEEPESPRSDWEDSDFEKQESHMQRHEVEEKELSTFLGALYDALFRQGLGAESALQLVLETHPKQHYRCILPSV</sequence>
<dbReference type="Pfam" id="PF01734">
    <property type="entry name" value="Patatin"/>
    <property type="match status" value="1"/>
</dbReference>
<feature type="compositionally biased region" description="Gly residues" evidence="8">
    <location>
        <begin position="32"/>
        <end position="49"/>
    </location>
</feature>
<keyword evidence="4 6" id="KW-0442">Lipid degradation</keyword>
<dbReference type="SUPFAM" id="SSF48371">
    <property type="entry name" value="ARM repeat"/>
    <property type="match status" value="1"/>
</dbReference>
<dbReference type="Pfam" id="PF00560">
    <property type="entry name" value="LRR_1"/>
    <property type="match status" value="1"/>
</dbReference>
<evidence type="ECO:0000256" key="5">
    <source>
        <dbReference type="ARBA" id="ARBA00023098"/>
    </source>
</evidence>
<keyword evidence="5 6" id="KW-0443">Lipid metabolism</keyword>
<dbReference type="SUPFAM" id="SSF52151">
    <property type="entry name" value="FabD/lysophospholipase-like"/>
    <property type="match status" value="1"/>
</dbReference>
<dbReference type="InterPro" id="IPR016024">
    <property type="entry name" value="ARM-type_fold"/>
</dbReference>
<dbReference type="InterPro" id="IPR001611">
    <property type="entry name" value="Leu-rich_rpt"/>
</dbReference>
<dbReference type="Gene3D" id="3.40.1090.10">
    <property type="entry name" value="Cytosolic phospholipase A2 catalytic domain"/>
    <property type="match status" value="1"/>
</dbReference>
<dbReference type="InterPro" id="IPR011989">
    <property type="entry name" value="ARM-like"/>
</dbReference>
<evidence type="ECO:0000256" key="4">
    <source>
        <dbReference type="ARBA" id="ARBA00022963"/>
    </source>
</evidence>
<feature type="domain" description="PNPLA" evidence="9">
    <location>
        <begin position="568"/>
        <end position="814"/>
    </location>
</feature>
<accession>A0ABP0VLZ5</accession>
<proteinExistence type="inferred from homology"/>
<feature type="active site" description="Nucleophile" evidence="6">
    <location>
        <position position="606"/>
    </location>
</feature>
<dbReference type="PROSITE" id="PS51635">
    <property type="entry name" value="PNPLA"/>
    <property type="match status" value="1"/>
</dbReference>
<keyword evidence="3 6" id="KW-0378">Hydrolase</keyword>
<feature type="region of interest" description="Disordered" evidence="8">
    <location>
        <begin position="1275"/>
        <end position="1320"/>
    </location>
</feature>
<dbReference type="SUPFAM" id="SSF52058">
    <property type="entry name" value="L domain-like"/>
    <property type="match status" value="1"/>
</dbReference>
<dbReference type="Gene3D" id="1.25.10.10">
    <property type="entry name" value="Leucine-rich Repeat Variant"/>
    <property type="match status" value="1"/>
</dbReference>
<comment type="domain">
    <text evidence="7">The nitrogen atoms of the two glycine residues in the GGXR motif define the oxyanion hole, and stabilize the oxyanion that forms during the nucleophilic attack by the catalytic serine during substrate cleavage.</text>
</comment>
<feature type="compositionally biased region" description="Basic and acidic residues" evidence="8">
    <location>
        <begin position="1296"/>
        <end position="1320"/>
    </location>
</feature>
<dbReference type="SMART" id="SM00369">
    <property type="entry name" value="LRR_TYP"/>
    <property type="match status" value="3"/>
</dbReference>
<evidence type="ECO:0000256" key="3">
    <source>
        <dbReference type="ARBA" id="ARBA00022801"/>
    </source>
</evidence>
<evidence type="ECO:0000256" key="1">
    <source>
        <dbReference type="ARBA" id="ARBA00022614"/>
    </source>
</evidence>
<dbReference type="InterPro" id="IPR016035">
    <property type="entry name" value="Acyl_Trfase/lysoPLipase"/>
</dbReference>
<dbReference type="EMBL" id="OZ020096">
    <property type="protein sequence ID" value="CAK9255457.1"/>
    <property type="molecule type" value="Genomic_DNA"/>
</dbReference>
<dbReference type="PANTHER" id="PTHR24185">
    <property type="entry name" value="CALCIUM-INDEPENDENT PHOSPHOLIPASE A2-GAMMA"/>
    <property type="match status" value="1"/>
</dbReference>
<name>A0ABP0VLZ5_9BRYO</name>
<evidence type="ECO:0000313" key="11">
    <source>
        <dbReference type="Proteomes" id="UP001497444"/>
    </source>
</evidence>
<dbReference type="Proteomes" id="UP001497444">
    <property type="component" value="Chromosome 1"/>
</dbReference>
<organism evidence="10 11">
    <name type="scientific">Sphagnum jensenii</name>
    <dbReference type="NCBI Taxonomy" id="128206"/>
    <lineage>
        <taxon>Eukaryota</taxon>
        <taxon>Viridiplantae</taxon>
        <taxon>Streptophyta</taxon>
        <taxon>Embryophyta</taxon>
        <taxon>Bryophyta</taxon>
        <taxon>Sphagnophytina</taxon>
        <taxon>Sphagnopsida</taxon>
        <taxon>Sphagnales</taxon>
        <taxon>Sphagnaceae</taxon>
        <taxon>Sphagnum</taxon>
    </lineage>
</organism>
<dbReference type="CDD" id="cd07211">
    <property type="entry name" value="Pat_PNPLA8"/>
    <property type="match status" value="1"/>
</dbReference>
<comment type="function">
    <text evidence="7">Lipolytic acyl hydrolase (LAH).</text>
</comment>
<keyword evidence="11" id="KW-1185">Reference proteome</keyword>
<dbReference type="Gene3D" id="3.80.10.10">
    <property type="entry name" value="Ribonuclease Inhibitor"/>
    <property type="match status" value="1"/>
</dbReference>
<dbReference type="InterPro" id="IPR002641">
    <property type="entry name" value="PNPLA_dom"/>
</dbReference>